<feature type="compositionally biased region" description="Polar residues" evidence="10">
    <location>
        <begin position="662"/>
        <end position="677"/>
    </location>
</feature>
<evidence type="ECO:0000259" key="12">
    <source>
        <dbReference type="PROSITE" id="PS50089"/>
    </source>
</evidence>
<keyword evidence="7" id="KW-0391">Immunity</keyword>
<evidence type="ECO:0000256" key="7">
    <source>
        <dbReference type="ARBA" id="ARBA00022859"/>
    </source>
</evidence>
<feature type="region of interest" description="Disordered" evidence="10">
    <location>
        <begin position="629"/>
        <end position="706"/>
    </location>
</feature>
<reference evidence="14" key="3">
    <citation type="submission" date="2012-09" db="EMBL/GenBank/DDBJ databases">
        <authorList>
            <consortium name="VectorBase"/>
        </authorList>
    </citation>
    <scope>NUCLEOTIDE SEQUENCE</scope>
    <source>
        <strain evidence="14">Liverpool</strain>
    </source>
</reference>
<reference evidence="14" key="1">
    <citation type="submission" date="2005-10" db="EMBL/GenBank/DDBJ databases">
        <authorList>
            <person name="Loftus B.J."/>
            <person name="Nene V.M."/>
            <person name="Hannick L.I."/>
            <person name="Bidwell S."/>
            <person name="Haas B."/>
            <person name="Amedeo P."/>
            <person name="Orvis J."/>
            <person name="Wortman J.R."/>
            <person name="White O.R."/>
            <person name="Salzberg S."/>
            <person name="Shumway M."/>
            <person name="Koo H."/>
            <person name="Zhao Y."/>
            <person name="Holmes M."/>
            <person name="Miller J."/>
            <person name="Schatz M."/>
            <person name="Pop M."/>
            <person name="Pai G."/>
            <person name="Utterback T."/>
            <person name="Rogers Y.-H."/>
            <person name="Kravitz S."/>
            <person name="Fraser C.M."/>
        </authorList>
    </citation>
    <scope>NUCLEOTIDE SEQUENCE</scope>
    <source>
        <strain evidence="14">Liverpool</strain>
    </source>
</reference>
<dbReference type="GO" id="GO:0002376">
    <property type="term" value="P:immune system process"/>
    <property type="evidence" value="ECO:0007669"/>
    <property type="project" value="UniProtKB-KW"/>
</dbReference>
<dbReference type="SMART" id="SM00744">
    <property type="entry name" value="RINGv"/>
    <property type="match status" value="1"/>
</dbReference>
<organism evidence="14 15">
    <name type="scientific">Aedes aegypti</name>
    <name type="common">Yellowfever mosquito</name>
    <name type="synonym">Culex aegypti</name>
    <dbReference type="NCBI Taxonomy" id="7159"/>
    <lineage>
        <taxon>Eukaryota</taxon>
        <taxon>Metazoa</taxon>
        <taxon>Ecdysozoa</taxon>
        <taxon>Arthropoda</taxon>
        <taxon>Hexapoda</taxon>
        <taxon>Insecta</taxon>
        <taxon>Pterygota</taxon>
        <taxon>Neoptera</taxon>
        <taxon>Endopterygota</taxon>
        <taxon>Diptera</taxon>
        <taxon>Nematocera</taxon>
        <taxon>Culicoidea</taxon>
        <taxon>Culicidae</taxon>
        <taxon>Culicinae</taxon>
        <taxon>Aedini</taxon>
        <taxon>Aedes</taxon>
        <taxon>Stegomyia</taxon>
    </lineage>
</organism>
<feature type="transmembrane region" description="Helical" evidence="11">
    <location>
        <begin position="180"/>
        <end position="200"/>
    </location>
</feature>
<evidence type="ECO:0000256" key="9">
    <source>
        <dbReference type="PROSITE-ProRule" id="PRU00175"/>
    </source>
</evidence>
<keyword evidence="6" id="KW-0862">Zinc</keyword>
<dbReference type="SUPFAM" id="SSF57850">
    <property type="entry name" value="RING/U-box"/>
    <property type="match status" value="1"/>
</dbReference>
<reference evidence="14" key="2">
    <citation type="journal article" date="2007" name="Science">
        <title>Genome sequence of Aedes aegypti, a major arbovirus vector.</title>
        <authorList>
            <person name="Nene V."/>
            <person name="Wortman J.R."/>
            <person name="Lawson D."/>
            <person name="Haas B."/>
            <person name="Kodira C."/>
            <person name="Tu Z.J."/>
            <person name="Loftus B."/>
            <person name="Xi Z."/>
            <person name="Megy K."/>
            <person name="Grabherr M."/>
            <person name="Ren Q."/>
            <person name="Zdobnov E.M."/>
            <person name="Lobo N.F."/>
            <person name="Campbell K.S."/>
            <person name="Brown S.E."/>
            <person name="Bonaldo M.F."/>
            <person name="Zhu J."/>
            <person name="Sinkins S.P."/>
            <person name="Hogenkamp D.G."/>
            <person name="Amedeo P."/>
            <person name="Arensburger P."/>
            <person name="Atkinson P.W."/>
            <person name="Bidwell S."/>
            <person name="Biedler J."/>
            <person name="Birney E."/>
            <person name="Bruggner R.V."/>
            <person name="Costas J."/>
            <person name="Coy M.R."/>
            <person name="Crabtree J."/>
            <person name="Crawford M."/>
            <person name="Debruyn B."/>
            <person name="Decaprio D."/>
            <person name="Eiglmeier K."/>
            <person name="Eisenstadt E."/>
            <person name="El-Dorry H."/>
            <person name="Gelbart W.M."/>
            <person name="Gomes S.L."/>
            <person name="Hammond M."/>
            <person name="Hannick L.I."/>
            <person name="Hogan J.R."/>
            <person name="Holmes M.H."/>
            <person name="Jaffe D."/>
            <person name="Johnston J.S."/>
            <person name="Kennedy R.C."/>
            <person name="Koo H."/>
            <person name="Kravitz S."/>
            <person name="Kriventseva E.V."/>
            <person name="Kulp D."/>
            <person name="Labutti K."/>
            <person name="Lee E."/>
            <person name="Li S."/>
            <person name="Lovin D.D."/>
            <person name="Mao C."/>
            <person name="Mauceli E."/>
            <person name="Menck C.F."/>
            <person name="Miller J.R."/>
            <person name="Montgomery P."/>
            <person name="Mori A."/>
            <person name="Nascimento A.L."/>
            <person name="Naveira H.F."/>
            <person name="Nusbaum C."/>
            <person name="O'leary S."/>
            <person name="Orvis J."/>
            <person name="Pertea M."/>
            <person name="Quesneville H."/>
            <person name="Reidenbach K.R."/>
            <person name="Rogers Y.H."/>
            <person name="Roth C.W."/>
            <person name="Schneider J.R."/>
            <person name="Schatz M."/>
            <person name="Shumway M."/>
            <person name="Stanke M."/>
            <person name="Stinson E.O."/>
            <person name="Tubio J.M."/>
            <person name="Vanzee J.P."/>
            <person name="Verjovski-Almeida S."/>
            <person name="Werner D."/>
            <person name="White O."/>
            <person name="Wyder S."/>
            <person name="Zeng Q."/>
            <person name="Zhao Q."/>
            <person name="Zhao Y."/>
            <person name="Hill C.A."/>
            <person name="Raikhel A.S."/>
            <person name="Soares M.B."/>
            <person name="Knudson D.L."/>
            <person name="Lee N.H."/>
            <person name="Galagan J."/>
            <person name="Salzberg S.L."/>
            <person name="Paulsen I.T."/>
            <person name="Dimopoulos G."/>
            <person name="Collins F.H."/>
            <person name="Birren B."/>
            <person name="Fraser-Liggett C.M."/>
            <person name="Severson D.W."/>
        </authorList>
    </citation>
    <scope>NUCLEOTIDE SEQUENCE [LARGE SCALE GENOMIC DNA]</scope>
    <source>
        <strain evidence="14">Liverpool</strain>
    </source>
</reference>
<dbReference type="GO" id="GO:0008270">
    <property type="term" value="F:zinc ion binding"/>
    <property type="evidence" value="ECO:0007669"/>
    <property type="project" value="UniProtKB-KW"/>
</dbReference>
<evidence type="ECO:0000259" key="13">
    <source>
        <dbReference type="PROSITE" id="PS51292"/>
    </source>
</evidence>
<dbReference type="Pfam" id="PF12906">
    <property type="entry name" value="RINGv"/>
    <property type="match status" value="1"/>
</dbReference>
<comment type="subcellular location">
    <subcellularLocation>
        <location evidence="2">Cytoplasmic vesicle membrane</location>
        <topology evidence="2">Multi-pass membrane protein</topology>
    </subcellularLocation>
    <subcellularLocation>
        <location evidence="3">Early endosome membrane</location>
        <topology evidence="3">Multi-pass membrane protein</topology>
    </subcellularLocation>
    <subcellularLocation>
        <location evidence="1">Lysosome membrane</location>
        <topology evidence="1">Multi-pass membrane protein</topology>
    </subcellularLocation>
</comment>
<evidence type="ECO:0000313" key="14">
    <source>
        <dbReference type="EMBL" id="EAT37871.1"/>
    </source>
</evidence>
<keyword evidence="11" id="KW-1133">Transmembrane helix</keyword>
<sequence>MEKSNRRIITGVDSSGGTTFVDGRRITAASVTVGLSSQRRNKEVYYFDDRRYGSSSSQASQSSGDICRICHCESDTHNPLLTPCYCSGSLKFVHQTCLQQWLTASETNACELCKFPFIMHTKIKPFNEWRSLEMSGVERRRLFCAVLFHCAAALCVIWSLCVLIERAAEEVRRGLIGWPFWTKLVVVTVGLTGGVVFMYIQCKQYLNLCNRWRARNRILLIQNAPEKIHPPQSPGVQRFPRVRTAVACGGIGPNGNGSGGPGSSASYNSGNNGGPQYRGYHQQLIGSIGGGHACELQINQQGQIIAANIENSSINYDRDWTLDDISQMSFKPCPQGSGSLTPMPFHDSAHNVCEGSGSGSGVVVATHRYSAISGSSNTVHEEDQLQQHSSINEATSGSCGGGSIKTADLNLFKVPTSELSSVSSSAGIPSGTNAGRYPNSAIFLENRDILNDPPCQEQVINNQAKLFNRRSTVLGSGSSSFTPEDPRNDIRRYSDTKLLQQQKLTYVNEHPVESSPTKDQLLLNPKSIIYDMTSFLGPVVAQDQEDSSNNPHHQLHRAHHHHHHHVLTTADSPSHRMQTTDIQLDNNCDEDSAPPRAVSYDPLELNIQELLELDIANIQRLHEKKSSLGNISQHSSSSYCQDDPSSPCLGPPTAKVRPTICPSASNSQLQQQPTIHDQLQMPQPMQSQSAEHHRSIESPSSNQQFNSNRLKLFKSLPNLSASSENLLPSPKRFN</sequence>
<dbReference type="PROSITE" id="PS50089">
    <property type="entry name" value="ZF_RING_2"/>
    <property type="match status" value="1"/>
</dbReference>
<evidence type="ECO:0000256" key="5">
    <source>
        <dbReference type="ARBA" id="ARBA00022771"/>
    </source>
</evidence>
<dbReference type="InterPro" id="IPR001841">
    <property type="entry name" value="Znf_RING"/>
</dbReference>
<name>Q16TQ7_AEDAE</name>
<feature type="domain" description="RING-CH-type" evidence="13">
    <location>
        <begin position="59"/>
        <end position="120"/>
    </location>
</feature>
<evidence type="ECO:0000256" key="8">
    <source>
        <dbReference type="ARBA" id="ARBA00023329"/>
    </source>
</evidence>
<feature type="region of interest" description="Disordered" evidence="10">
    <location>
        <begin position="542"/>
        <end position="576"/>
    </location>
</feature>
<dbReference type="PANTHER" id="PTHR45981">
    <property type="entry name" value="LD02310P"/>
    <property type="match status" value="1"/>
</dbReference>
<dbReference type="PhylomeDB" id="Q16TQ7"/>
<dbReference type="GO" id="GO:0031901">
    <property type="term" value="C:early endosome membrane"/>
    <property type="evidence" value="ECO:0007669"/>
    <property type="project" value="UniProtKB-SubCell"/>
</dbReference>
<evidence type="ECO:0000256" key="1">
    <source>
        <dbReference type="ARBA" id="ARBA00004155"/>
    </source>
</evidence>
<feature type="compositionally biased region" description="Polar residues" evidence="10">
    <location>
        <begin position="386"/>
        <end position="397"/>
    </location>
</feature>
<keyword evidence="4" id="KW-0479">Metal-binding</keyword>
<feature type="region of interest" description="Disordered" evidence="10">
    <location>
        <begin position="375"/>
        <end position="398"/>
    </location>
</feature>
<feature type="compositionally biased region" description="Low complexity" evidence="10">
    <location>
        <begin position="635"/>
        <end position="648"/>
    </location>
</feature>
<dbReference type="VEuPathDB" id="VectorBase:AAEL020528"/>
<feature type="compositionally biased region" description="Polar residues" evidence="10">
    <location>
        <begin position="697"/>
        <end position="706"/>
    </location>
</feature>
<keyword evidence="11" id="KW-0812">Transmembrane</keyword>
<gene>
    <name evidence="14" type="ORF">AaeL_AAEL010167</name>
</gene>
<dbReference type="Proteomes" id="UP000682892">
    <property type="component" value="Unassembled WGS sequence"/>
</dbReference>
<proteinExistence type="predicted"/>
<evidence type="ECO:0000256" key="2">
    <source>
        <dbReference type="ARBA" id="ARBA00004439"/>
    </source>
</evidence>
<keyword evidence="5 9" id="KW-0863">Zinc-finger</keyword>
<dbReference type="Gene3D" id="3.30.40.10">
    <property type="entry name" value="Zinc/RING finger domain, C3HC4 (zinc finger)"/>
    <property type="match status" value="1"/>
</dbReference>
<feature type="domain" description="RING-type" evidence="12">
    <location>
        <begin position="67"/>
        <end position="114"/>
    </location>
</feature>
<dbReference type="HOGENOM" id="CLU_023818_0_0_1"/>
<feature type="compositionally biased region" description="Low complexity" evidence="10">
    <location>
        <begin position="680"/>
        <end position="689"/>
    </location>
</feature>
<feature type="compositionally biased region" description="Basic residues" evidence="10">
    <location>
        <begin position="553"/>
        <end position="566"/>
    </location>
</feature>
<accession>Q16TQ7</accession>
<evidence type="ECO:0000313" key="15">
    <source>
        <dbReference type="Proteomes" id="UP000682892"/>
    </source>
</evidence>
<dbReference type="GO" id="GO:0005765">
    <property type="term" value="C:lysosomal membrane"/>
    <property type="evidence" value="ECO:0007669"/>
    <property type="project" value="UniProtKB-SubCell"/>
</dbReference>
<dbReference type="OMA" id="EVYYFDD"/>
<feature type="compositionally biased region" description="Gly residues" evidence="10">
    <location>
        <begin position="253"/>
        <end position="262"/>
    </location>
</feature>
<dbReference type="PROSITE" id="PS51292">
    <property type="entry name" value="ZF_RING_CH"/>
    <property type="match status" value="1"/>
</dbReference>
<dbReference type="STRING" id="7159.Q16TQ7"/>
<keyword evidence="11" id="KW-0472">Membrane</keyword>
<dbReference type="PaxDb" id="7159-AAEL010167-PA"/>
<feature type="transmembrane region" description="Helical" evidence="11">
    <location>
        <begin position="142"/>
        <end position="160"/>
    </location>
</feature>
<dbReference type="AlphaFoldDB" id="Q16TQ7"/>
<evidence type="ECO:0000256" key="10">
    <source>
        <dbReference type="SAM" id="MobiDB-lite"/>
    </source>
</evidence>
<feature type="region of interest" description="Disordered" evidence="10">
    <location>
        <begin position="253"/>
        <end position="273"/>
    </location>
</feature>
<evidence type="ECO:0000256" key="4">
    <source>
        <dbReference type="ARBA" id="ARBA00022723"/>
    </source>
</evidence>
<protein>
    <submittedName>
        <fullName evidence="14">AAEL010167-PA</fullName>
    </submittedName>
</protein>
<dbReference type="EMBL" id="CH477643">
    <property type="protein sequence ID" value="EAT37871.1"/>
    <property type="molecule type" value="Genomic_DNA"/>
</dbReference>
<dbReference type="InterPro" id="IPR013083">
    <property type="entry name" value="Znf_RING/FYVE/PHD"/>
</dbReference>
<evidence type="ECO:0000256" key="11">
    <source>
        <dbReference type="SAM" id="Phobius"/>
    </source>
</evidence>
<evidence type="ECO:0000256" key="6">
    <source>
        <dbReference type="ARBA" id="ARBA00022833"/>
    </source>
</evidence>
<keyword evidence="8" id="KW-0968">Cytoplasmic vesicle</keyword>
<evidence type="ECO:0000256" key="3">
    <source>
        <dbReference type="ARBA" id="ARBA00004520"/>
    </source>
</evidence>
<dbReference type="eggNOG" id="KOG1609">
    <property type="taxonomic scope" value="Eukaryota"/>
</dbReference>
<dbReference type="InterPro" id="IPR011016">
    <property type="entry name" value="Znf_RING-CH"/>
</dbReference>